<dbReference type="Proteomes" id="UP000006512">
    <property type="component" value="Unassembled WGS sequence"/>
</dbReference>
<dbReference type="RefSeq" id="WP_006274637.1">
    <property type="nucleotide sequence ID" value="NZ_GL883080.1"/>
</dbReference>
<dbReference type="EMBL" id="GL883080">
    <property type="protein sequence ID" value="EGF89442.1"/>
    <property type="molecule type" value="Genomic_DNA"/>
</dbReference>
<protein>
    <submittedName>
        <fullName evidence="7">2OG-FeII oxygenase superfamily protein</fullName>
    </submittedName>
</protein>
<evidence type="ECO:0000313" key="7">
    <source>
        <dbReference type="EMBL" id="EGF89442.1"/>
    </source>
</evidence>
<evidence type="ECO:0000256" key="5">
    <source>
        <dbReference type="ARBA" id="ARBA00023004"/>
    </source>
</evidence>
<accession>F4QRS2</accession>
<dbReference type="AlphaFoldDB" id="F4QRS2"/>
<dbReference type="eggNOG" id="COG3145">
    <property type="taxonomic scope" value="Bacteria"/>
</dbReference>
<evidence type="ECO:0000313" key="8">
    <source>
        <dbReference type="Proteomes" id="UP000006512"/>
    </source>
</evidence>
<keyword evidence="3" id="KW-0223">Dioxygenase</keyword>
<dbReference type="OrthoDB" id="278699at2"/>
<evidence type="ECO:0000256" key="2">
    <source>
        <dbReference type="ARBA" id="ARBA00022723"/>
    </source>
</evidence>
<name>F4QRS2_9CAUL</name>
<evidence type="ECO:0000259" key="6">
    <source>
        <dbReference type="PROSITE" id="PS51471"/>
    </source>
</evidence>
<dbReference type="InterPro" id="IPR027450">
    <property type="entry name" value="AlkB-like"/>
</dbReference>
<proteinExistence type="inferred from homology"/>
<reference evidence="8" key="1">
    <citation type="submission" date="2011-03" db="EMBL/GenBank/DDBJ databases">
        <title>Draft genome sequence of Brevundimonas diminuta.</title>
        <authorList>
            <person name="Brown P.J.B."/>
            <person name="Buechlein A."/>
            <person name="Hemmerich C."/>
            <person name="Brun Y.V."/>
        </authorList>
    </citation>
    <scope>NUCLEOTIDE SEQUENCE [LARGE SCALE GENOMIC DNA]</scope>
    <source>
        <strain evidence="8">C19</strain>
    </source>
</reference>
<dbReference type="STRING" id="715226.ABI_38560"/>
<dbReference type="SUPFAM" id="SSF51197">
    <property type="entry name" value="Clavaminate synthase-like"/>
    <property type="match status" value="1"/>
</dbReference>
<sequence length="194" mass="22349">MSALSLFDLFEPEPVPGLSYREDYITPAEESELIAQIDRRPWSLELMRRRQWYGWAYDDAAPAQYQAQPMEEWLNLHARRLHADGWFAGVPQRALINDYEPGQGIGAHKDRDIDHIRSVAILSLGSAVMMDFTRPGHVTRSHYLRPRSLVVMTGEVREHWMHGIAGRKSDRVGGLVLPRARRLSLTMRYAADER</sequence>
<dbReference type="HOGENOM" id="CLU_052246_3_0_5"/>
<dbReference type="InterPro" id="IPR037151">
    <property type="entry name" value="AlkB-like_sf"/>
</dbReference>
<evidence type="ECO:0000256" key="1">
    <source>
        <dbReference type="ARBA" id="ARBA00007879"/>
    </source>
</evidence>
<keyword evidence="2" id="KW-0479">Metal-binding</keyword>
<dbReference type="InterPro" id="IPR005123">
    <property type="entry name" value="Oxoglu/Fe-dep_dioxygenase_dom"/>
</dbReference>
<dbReference type="PANTHER" id="PTHR46030">
    <property type="entry name" value="ALPHA-KETOGLUTARATE-DEPENDENT DIOXYGENASE ALKB HOMOLOG 6"/>
    <property type="match status" value="1"/>
</dbReference>
<keyword evidence="8" id="KW-1185">Reference proteome</keyword>
<keyword evidence="5" id="KW-0408">Iron</keyword>
<gene>
    <name evidence="7" type="ORF">ABI_38560</name>
</gene>
<comment type="similarity">
    <text evidence="1">Belongs to the alkB family.</text>
</comment>
<evidence type="ECO:0000256" key="3">
    <source>
        <dbReference type="ARBA" id="ARBA00022964"/>
    </source>
</evidence>
<dbReference type="GO" id="GO:0051213">
    <property type="term" value="F:dioxygenase activity"/>
    <property type="evidence" value="ECO:0007669"/>
    <property type="project" value="UniProtKB-KW"/>
</dbReference>
<organism evidence="7 8">
    <name type="scientific">Asticcacaulis biprosthecium C19</name>
    <dbReference type="NCBI Taxonomy" id="715226"/>
    <lineage>
        <taxon>Bacteria</taxon>
        <taxon>Pseudomonadati</taxon>
        <taxon>Pseudomonadota</taxon>
        <taxon>Alphaproteobacteria</taxon>
        <taxon>Caulobacterales</taxon>
        <taxon>Caulobacteraceae</taxon>
        <taxon>Asticcacaulis</taxon>
    </lineage>
</organism>
<dbReference type="Pfam" id="PF13532">
    <property type="entry name" value="2OG-FeII_Oxy_2"/>
    <property type="match status" value="1"/>
</dbReference>
<dbReference type="InterPro" id="IPR032862">
    <property type="entry name" value="ALKBH6"/>
</dbReference>
<dbReference type="GO" id="GO:0046872">
    <property type="term" value="F:metal ion binding"/>
    <property type="evidence" value="ECO:0007669"/>
    <property type="project" value="UniProtKB-KW"/>
</dbReference>
<dbReference type="PANTHER" id="PTHR46030:SF1">
    <property type="entry name" value="ALPHA-KETOGLUTARATE-DEPENDENT DIOXYGENASE ALKB HOMOLOG 6"/>
    <property type="match status" value="1"/>
</dbReference>
<dbReference type="Gene3D" id="2.60.120.590">
    <property type="entry name" value="Alpha-ketoglutarate-dependent dioxygenase AlkB-like"/>
    <property type="match status" value="1"/>
</dbReference>
<dbReference type="PROSITE" id="PS51471">
    <property type="entry name" value="FE2OG_OXY"/>
    <property type="match status" value="1"/>
</dbReference>
<keyword evidence="4" id="KW-0560">Oxidoreductase</keyword>
<evidence type="ECO:0000256" key="4">
    <source>
        <dbReference type="ARBA" id="ARBA00023002"/>
    </source>
</evidence>
<feature type="domain" description="Fe2OG dioxygenase" evidence="6">
    <location>
        <begin position="90"/>
        <end position="191"/>
    </location>
</feature>